<protein>
    <recommendedName>
        <fullName evidence="3">Diiron oxygenase</fullName>
    </recommendedName>
</protein>
<accession>A0A0D5XU81</accession>
<sequence length="299" mass="34749">MSALINSVLAISEARESKVRKLSEVSHHKTMDHATVLPWDQEVDRSQYPKNPDHLWISGTRFCEGLSEAQKLELAWLETGRDISMFIWLEQTIPPLYMGYVTQFHDRISQDLQEYLMIFSKEEIVHTLTFKRFMAKAGLQIWNPPVGLYELLTETLPKMEPAVGVLFTLLIEWVAEMGAMHTSQGAGIEPMTRTLFREHHHDEARHIAFGRWISESFFETASPESIAQVKAMSRRIIPALIDMFTYNPEIARHTSFEFPIAMDDKAKIEEVWRSEHNARLNDQRFTEIYAWVDKLGLRQ</sequence>
<reference evidence="1 2" key="1">
    <citation type="journal article" date="2015" name="Mol. Plant Microbe Interact.">
        <title>Comparative Genomic Analysis of Pseudomonas chlororaphis PCL1606 Reveals New Insight into Antifungal Compounds Involved in Biocontrol.</title>
        <authorList>
            <person name="Calderon C.E."/>
            <person name="Ramos C."/>
            <person name="de Vicente A."/>
            <person name="Cazorla F.M."/>
        </authorList>
    </citation>
    <scope>NUCLEOTIDE SEQUENCE [LARGE SCALE GENOMIC DNA]</scope>
    <source>
        <strain evidence="1 2">PCL1606</strain>
    </source>
</reference>
<evidence type="ECO:0000313" key="2">
    <source>
        <dbReference type="Proteomes" id="UP000032748"/>
    </source>
</evidence>
<organism evidence="1 2">
    <name type="scientific">Pseudomonas chlororaphis</name>
    <dbReference type="NCBI Taxonomy" id="587753"/>
    <lineage>
        <taxon>Bacteria</taxon>
        <taxon>Pseudomonadati</taxon>
        <taxon>Pseudomonadota</taxon>
        <taxon>Gammaproteobacteria</taxon>
        <taxon>Pseudomonadales</taxon>
        <taxon>Pseudomonadaceae</taxon>
        <taxon>Pseudomonas</taxon>
    </lineage>
</organism>
<dbReference type="SUPFAM" id="SSF47240">
    <property type="entry name" value="Ferritin-like"/>
    <property type="match status" value="1"/>
</dbReference>
<dbReference type="EMBL" id="CP011110">
    <property type="protein sequence ID" value="AKA22623.1"/>
    <property type="molecule type" value="Genomic_DNA"/>
</dbReference>
<proteinExistence type="predicted"/>
<dbReference type="InterPro" id="IPR012348">
    <property type="entry name" value="RNR-like"/>
</dbReference>
<dbReference type="Gene3D" id="1.10.620.20">
    <property type="entry name" value="Ribonucleotide Reductase, subunit A"/>
    <property type="match status" value="1"/>
</dbReference>
<dbReference type="RefSeq" id="WP_044464951.1">
    <property type="nucleotide sequence ID" value="NZ_CP011110.1"/>
</dbReference>
<name>A0A0D5XU81_9PSED</name>
<dbReference type="GO" id="GO:0016491">
    <property type="term" value="F:oxidoreductase activity"/>
    <property type="evidence" value="ECO:0007669"/>
    <property type="project" value="InterPro"/>
</dbReference>
<dbReference type="InterPro" id="IPR025859">
    <property type="entry name" value="AurF/CmlI"/>
</dbReference>
<evidence type="ECO:0008006" key="3">
    <source>
        <dbReference type="Google" id="ProtNLM"/>
    </source>
</evidence>
<dbReference type="KEGG" id="pcz:PCL1606_11680"/>
<dbReference type="InterPro" id="IPR009078">
    <property type="entry name" value="Ferritin-like_SF"/>
</dbReference>
<dbReference type="AlphaFoldDB" id="A0A0D5XU81"/>
<dbReference type="PATRIC" id="fig|587753.10.peg.1161"/>
<dbReference type="Pfam" id="PF11583">
    <property type="entry name" value="AurF"/>
    <property type="match status" value="1"/>
</dbReference>
<evidence type="ECO:0000313" key="1">
    <source>
        <dbReference type="EMBL" id="AKA22623.1"/>
    </source>
</evidence>
<dbReference type="OrthoDB" id="5500270at2"/>
<dbReference type="Proteomes" id="UP000032748">
    <property type="component" value="Chromosome"/>
</dbReference>
<gene>
    <name evidence="1" type="ORF">PCL1606_11680</name>
</gene>